<sequence>MFSPSIPSGDRPPLRVWFCDFWPGFEPEDSLFWRILSQKYALTLSERPEILFYSCFGRRHQEFACLRIFYTGENLRPDMTACDFAISFDYHDSPWHYRQPLYTLFGDVRELSAGRTRGQAKQLLAGKSKFCNVVVSNPNCAVRNRVADLLSAYKPVDSGGGYRNTIGGPIPSGTAHKIAFARDYKFTMAFENSSHPGYTTEKILEAYLAGSVPLYWGSPRIGEEFDPGSLLSLHDYATEEDFVDAVAEADQDDERYLDLLCAPALAPHVNAERLAGAGLSEWLTDVAARRTQIQPLACSI</sequence>
<keyword evidence="2 6" id="KW-0328">Glycosyltransferase</keyword>
<evidence type="ECO:0000256" key="1">
    <source>
        <dbReference type="ARBA" id="ARBA00008919"/>
    </source>
</evidence>
<dbReference type="Gene3D" id="3.40.50.11660">
    <property type="entry name" value="Glycosyl transferase family 10, C-terminal domain"/>
    <property type="match status" value="1"/>
</dbReference>
<dbReference type="PANTHER" id="PTHR11929:SF194">
    <property type="entry name" value="ALPHA-(1,3)-FUCOSYLTRANSFERASE 10"/>
    <property type="match status" value="1"/>
</dbReference>
<gene>
    <name evidence="6" type="primary">fucT</name>
    <name evidence="6" type="ORF">LzC2_22820</name>
</gene>
<reference evidence="6 7" key="1">
    <citation type="journal article" date="2020" name="Syst. Appl. Microbiol.">
        <title>Alienimonas chondri sp. nov., a novel planctomycete isolated from the biofilm of the red alga Chondrus crispus.</title>
        <authorList>
            <person name="Vitorino I."/>
            <person name="Albuquerque L."/>
            <person name="Wiegand S."/>
            <person name="Kallscheuer N."/>
            <person name="da Costa M.S."/>
            <person name="Lobo-da-Cunha A."/>
            <person name="Jogler C."/>
            <person name="Lage O.M."/>
        </authorList>
    </citation>
    <scope>NUCLEOTIDE SEQUENCE [LARGE SCALE GENOMIC DNA]</scope>
    <source>
        <strain evidence="6 7">LzC2</strain>
    </source>
</reference>
<proteinExistence type="inferred from homology"/>
<dbReference type="EMBL" id="WTPX01000066">
    <property type="protein sequence ID" value="NNJ26201.1"/>
    <property type="molecule type" value="Genomic_DNA"/>
</dbReference>
<evidence type="ECO:0000259" key="5">
    <source>
        <dbReference type="Pfam" id="PF18025"/>
    </source>
</evidence>
<dbReference type="InterPro" id="IPR041058">
    <property type="entry name" value="FucT_N"/>
</dbReference>
<accession>A0ABX1VDZ8</accession>
<name>A0ABX1VDZ8_9PLAN</name>
<dbReference type="InterPro" id="IPR038577">
    <property type="entry name" value="GT10-like_C_sf"/>
</dbReference>
<keyword evidence="3 6" id="KW-0808">Transferase</keyword>
<dbReference type="Pfam" id="PF00852">
    <property type="entry name" value="Glyco_transf_10"/>
    <property type="match status" value="1"/>
</dbReference>
<dbReference type="Pfam" id="PF18025">
    <property type="entry name" value="FucT_N"/>
    <property type="match status" value="1"/>
</dbReference>
<feature type="domain" description="Fucosyltransferase C-terminal" evidence="4">
    <location>
        <begin position="126"/>
        <end position="257"/>
    </location>
</feature>
<evidence type="ECO:0000256" key="2">
    <source>
        <dbReference type="ARBA" id="ARBA00022676"/>
    </source>
</evidence>
<feature type="domain" description="Alpha-(1,3)-fucosyltransferase FucT N-terminal" evidence="5">
    <location>
        <begin position="16"/>
        <end position="105"/>
    </location>
</feature>
<keyword evidence="7" id="KW-1185">Reference proteome</keyword>
<dbReference type="SUPFAM" id="SSF53756">
    <property type="entry name" value="UDP-Glycosyltransferase/glycogen phosphorylase"/>
    <property type="match status" value="1"/>
</dbReference>
<comment type="similarity">
    <text evidence="1">Belongs to the glycosyltransferase 10 family.</text>
</comment>
<dbReference type="PANTHER" id="PTHR11929">
    <property type="entry name" value="ALPHA- 1,3 -FUCOSYLTRANSFERASE"/>
    <property type="match status" value="1"/>
</dbReference>
<evidence type="ECO:0000313" key="6">
    <source>
        <dbReference type="EMBL" id="NNJ26201.1"/>
    </source>
</evidence>
<protein>
    <submittedName>
        <fullName evidence="6">Alpha-(1,3)-fucosyltransferase FucT</fullName>
        <ecNumber evidence="6">2.4.1.152</ecNumber>
    </submittedName>
</protein>
<dbReference type="InterPro" id="IPR001503">
    <property type="entry name" value="Glyco_trans_10"/>
</dbReference>
<organism evidence="6 7">
    <name type="scientific">Alienimonas chondri</name>
    <dbReference type="NCBI Taxonomy" id="2681879"/>
    <lineage>
        <taxon>Bacteria</taxon>
        <taxon>Pseudomonadati</taxon>
        <taxon>Planctomycetota</taxon>
        <taxon>Planctomycetia</taxon>
        <taxon>Planctomycetales</taxon>
        <taxon>Planctomycetaceae</taxon>
        <taxon>Alienimonas</taxon>
    </lineage>
</organism>
<evidence type="ECO:0000313" key="7">
    <source>
        <dbReference type="Proteomes" id="UP000609651"/>
    </source>
</evidence>
<comment type="caution">
    <text evidence="6">The sequence shown here is derived from an EMBL/GenBank/DDBJ whole genome shotgun (WGS) entry which is preliminary data.</text>
</comment>
<dbReference type="InterPro" id="IPR055270">
    <property type="entry name" value="Glyco_tran_10_C"/>
</dbReference>
<dbReference type="GO" id="GO:0017083">
    <property type="term" value="F:4-galactosyl-N-acetylglucosaminide 3-alpha-L-fucosyltransferase activity"/>
    <property type="evidence" value="ECO:0007669"/>
    <property type="project" value="UniProtKB-EC"/>
</dbReference>
<dbReference type="Proteomes" id="UP000609651">
    <property type="component" value="Unassembled WGS sequence"/>
</dbReference>
<dbReference type="RefSeq" id="WP_171186994.1">
    <property type="nucleotide sequence ID" value="NZ_WTPX01000066.1"/>
</dbReference>
<evidence type="ECO:0000259" key="4">
    <source>
        <dbReference type="Pfam" id="PF00852"/>
    </source>
</evidence>
<evidence type="ECO:0000256" key="3">
    <source>
        <dbReference type="ARBA" id="ARBA00022679"/>
    </source>
</evidence>
<dbReference type="EC" id="2.4.1.152" evidence="6"/>